<accession>A0A4C1Z2A5</accession>
<protein>
    <submittedName>
        <fullName evidence="2">Uncharacterized protein</fullName>
    </submittedName>
</protein>
<proteinExistence type="predicted"/>
<dbReference type="OrthoDB" id="7402736at2759"/>
<dbReference type="Proteomes" id="UP000299102">
    <property type="component" value="Unassembled WGS sequence"/>
</dbReference>
<keyword evidence="3" id="KW-1185">Reference proteome</keyword>
<dbReference type="EMBL" id="BGZK01001491">
    <property type="protein sequence ID" value="GBP80989.1"/>
    <property type="molecule type" value="Genomic_DNA"/>
</dbReference>
<feature type="region of interest" description="Disordered" evidence="1">
    <location>
        <begin position="16"/>
        <end position="40"/>
    </location>
</feature>
<name>A0A4C1Z2A5_EUMVA</name>
<sequence>MSASVFIKAKATTTPQNAPTTYASGVARAKRDRRPAPTLRESENGKVVLVVPVARLADDILVAPLFGVASFLKRAPGGIGRPSDGPLRRRPTATQLLVDTPAQMLSRYLHLGIFGDGEARAGFAGVILMWFKASASAKRETIYPPSRPAGRIEAVDGRRRRRGHDVQGRRLNVGLTYEILPLITPIDPDYPQSFTSELCIIIFSSHRLELRVLGCHAFLSCQLNIEYLLGESASKSLSSCCGDLTDPGESLTGACGEERVDPAAPACPPPPDPEQDAAAPCDVVIVISPFDVASLQIHSCYTSRFTTTDLGRDNCQGSSYVERLQYRILSLCVCSNCIYEMLSVIVLALNKLVTIPRYKCILPSFSYRILKPNVGIGGGPRERHKMSRSSLNAACISDVVVALLTTVVSNDNDNDSDDIVWVDGLMCRPKRGAGGLT</sequence>
<reference evidence="2 3" key="1">
    <citation type="journal article" date="2019" name="Commun. Biol.">
        <title>The bagworm genome reveals a unique fibroin gene that provides high tensile strength.</title>
        <authorList>
            <person name="Kono N."/>
            <person name="Nakamura H."/>
            <person name="Ohtoshi R."/>
            <person name="Tomita M."/>
            <person name="Numata K."/>
            <person name="Arakawa K."/>
        </authorList>
    </citation>
    <scope>NUCLEOTIDE SEQUENCE [LARGE SCALE GENOMIC DNA]</scope>
</reference>
<evidence type="ECO:0000313" key="2">
    <source>
        <dbReference type="EMBL" id="GBP80989.1"/>
    </source>
</evidence>
<organism evidence="2 3">
    <name type="scientific">Eumeta variegata</name>
    <name type="common">Bagworm moth</name>
    <name type="synonym">Eumeta japonica</name>
    <dbReference type="NCBI Taxonomy" id="151549"/>
    <lineage>
        <taxon>Eukaryota</taxon>
        <taxon>Metazoa</taxon>
        <taxon>Ecdysozoa</taxon>
        <taxon>Arthropoda</taxon>
        <taxon>Hexapoda</taxon>
        <taxon>Insecta</taxon>
        <taxon>Pterygota</taxon>
        <taxon>Neoptera</taxon>
        <taxon>Endopterygota</taxon>
        <taxon>Lepidoptera</taxon>
        <taxon>Glossata</taxon>
        <taxon>Ditrysia</taxon>
        <taxon>Tineoidea</taxon>
        <taxon>Psychidae</taxon>
        <taxon>Oiketicinae</taxon>
        <taxon>Eumeta</taxon>
    </lineage>
</organism>
<evidence type="ECO:0000256" key="1">
    <source>
        <dbReference type="SAM" id="MobiDB-lite"/>
    </source>
</evidence>
<evidence type="ECO:0000313" key="3">
    <source>
        <dbReference type="Proteomes" id="UP000299102"/>
    </source>
</evidence>
<comment type="caution">
    <text evidence="2">The sequence shown here is derived from an EMBL/GenBank/DDBJ whole genome shotgun (WGS) entry which is preliminary data.</text>
</comment>
<gene>
    <name evidence="2" type="ORF">EVAR_62451_1</name>
</gene>
<dbReference type="AlphaFoldDB" id="A0A4C1Z2A5"/>